<evidence type="ECO:0000256" key="5">
    <source>
        <dbReference type="ARBA" id="ARBA00022801"/>
    </source>
</evidence>
<evidence type="ECO:0000256" key="8">
    <source>
        <dbReference type="HAMAP-Rule" id="MF_00972"/>
    </source>
</evidence>
<feature type="binding site" evidence="8">
    <location>
        <position position="59"/>
    </location>
    <ligand>
        <name>Zn(2+)</name>
        <dbReference type="ChEBI" id="CHEBI:29105"/>
        <note>catalytic</note>
    </ligand>
</feature>
<dbReference type="PROSITE" id="PS00903">
    <property type="entry name" value="CYT_DCMP_DEAMINASES_1"/>
    <property type="match status" value="1"/>
</dbReference>
<dbReference type="SUPFAM" id="SSF53927">
    <property type="entry name" value="Cytidine deaminase-like"/>
    <property type="match status" value="1"/>
</dbReference>
<feature type="domain" description="CMP/dCMP-type deaminase" evidence="9">
    <location>
        <begin position="7"/>
        <end position="118"/>
    </location>
</feature>
<evidence type="ECO:0000256" key="4">
    <source>
        <dbReference type="ARBA" id="ARBA00022723"/>
    </source>
</evidence>
<dbReference type="PROSITE" id="PS51747">
    <property type="entry name" value="CYT_DCMP_DEAMINASES_2"/>
    <property type="match status" value="1"/>
</dbReference>
<dbReference type="EC" id="3.5.4.33" evidence="8"/>
<keyword evidence="3 8" id="KW-0819">tRNA processing</keyword>
<reference evidence="10 11" key="1">
    <citation type="submission" date="2011-07" db="EMBL/GenBank/DDBJ databases">
        <title>The complete genome of chromosome of Emticicia oligotrophica DSM 17448.</title>
        <authorList>
            <consortium name="US DOE Joint Genome Institute (JGI-PGF)"/>
            <person name="Lucas S."/>
            <person name="Han J."/>
            <person name="Lapidus A."/>
            <person name="Bruce D."/>
            <person name="Goodwin L."/>
            <person name="Pitluck S."/>
            <person name="Peters L."/>
            <person name="Kyrpides N."/>
            <person name="Mavromatis K."/>
            <person name="Ivanova N."/>
            <person name="Ovchinnikova G."/>
            <person name="Teshima H."/>
            <person name="Detter J.C."/>
            <person name="Tapia R."/>
            <person name="Han C."/>
            <person name="Land M."/>
            <person name="Hauser L."/>
            <person name="Markowitz V."/>
            <person name="Cheng J.-F."/>
            <person name="Hugenholtz P."/>
            <person name="Woyke T."/>
            <person name="Wu D."/>
            <person name="Tindall B."/>
            <person name="Pomrenke H."/>
            <person name="Brambilla E."/>
            <person name="Klenk H.-P."/>
            <person name="Eisen J.A."/>
        </authorList>
    </citation>
    <scope>NUCLEOTIDE SEQUENCE [LARGE SCALE GENOMIC DNA]</scope>
    <source>
        <strain evidence="10 11">DSM 17448</strain>
    </source>
</reference>
<dbReference type="RefSeq" id="WP_015028624.1">
    <property type="nucleotide sequence ID" value="NC_018748.1"/>
</dbReference>
<dbReference type="CDD" id="cd01285">
    <property type="entry name" value="nucleoside_deaminase"/>
    <property type="match status" value="1"/>
</dbReference>
<keyword evidence="4 8" id="KW-0479">Metal-binding</keyword>
<name>A0ABM5N0I5_EMTOG</name>
<dbReference type="HAMAP" id="MF_00972">
    <property type="entry name" value="tRNA_aden_deaminase"/>
    <property type="match status" value="1"/>
</dbReference>
<dbReference type="PANTHER" id="PTHR11079">
    <property type="entry name" value="CYTOSINE DEAMINASE FAMILY MEMBER"/>
    <property type="match status" value="1"/>
</dbReference>
<dbReference type="PANTHER" id="PTHR11079:SF202">
    <property type="entry name" value="TRNA-SPECIFIC ADENOSINE DEAMINASE"/>
    <property type="match status" value="1"/>
</dbReference>
<keyword evidence="6 8" id="KW-0862">Zinc</keyword>
<gene>
    <name evidence="8" type="primary">tadA</name>
    <name evidence="10" type="ordered locus">Emtol_1783</name>
</gene>
<dbReference type="Gene3D" id="3.40.140.10">
    <property type="entry name" value="Cytidine Deaminase, domain 2"/>
    <property type="match status" value="1"/>
</dbReference>
<keyword evidence="5 8" id="KW-0378">Hydrolase</keyword>
<dbReference type="InterPro" id="IPR016193">
    <property type="entry name" value="Cytidine_deaminase-like"/>
</dbReference>
<sequence>MKNYPLYSHEYFMAKALDLAIKAGEAGEIPVGAIVVAGGSKIIGKGSNQTEQLSDVTAHAEIIAITAASQSLGAKYLKECTLYVTLEPCVMCAGALHWAQIERIVYGASDTKRGFSRVTPNILHPKTSVVKGVLEKDCEILLKNFFKDLRT</sequence>
<evidence type="ECO:0000256" key="6">
    <source>
        <dbReference type="ARBA" id="ARBA00022833"/>
    </source>
</evidence>
<keyword evidence="11" id="KW-1185">Reference proteome</keyword>
<protein>
    <recommendedName>
        <fullName evidence="8">tRNA-specific adenosine deaminase</fullName>
        <ecNumber evidence="8">3.5.4.33</ecNumber>
    </recommendedName>
</protein>
<evidence type="ECO:0000256" key="3">
    <source>
        <dbReference type="ARBA" id="ARBA00022694"/>
    </source>
</evidence>
<comment type="cofactor">
    <cofactor evidence="8">
        <name>Zn(2+)</name>
        <dbReference type="ChEBI" id="CHEBI:29105"/>
    </cofactor>
    <text evidence="8">Binds 1 zinc ion per subunit.</text>
</comment>
<dbReference type="EMBL" id="CP002961">
    <property type="protein sequence ID" value="AFK02925.1"/>
    <property type="molecule type" value="Genomic_DNA"/>
</dbReference>
<dbReference type="InterPro" id="IPR028883">
    <property type="entry name" value="tRNA_aden_deaminase"/>
</dbReference>
<evidence type="ECO:0000259" key="9">
    <source>
        <dbReference type="PROSITE" id="PS51747"/>
    </source>
</evidence>
<feature type="binding site" evidence="8">
    <location>
        <position position="89"/>
    </location>
    <ligand>
        <name>Zn(2+)</name>
        <dbReference type="ChEBI" id="CHEBI:29105"/>
        <note>catalytic</note>
    </ligand>
</feature>
<evidence type="ECO:0000256" key="1">
    <source>
        <dbReference type="ARBA" id="ARBA00010669"/>
    </source>
</evidence>
<accession>A0ABM5N0I5</accession>
<dbReference type="InterPro" id="IPR016192">
    <property type="entry name" value="APOBEC/CMP_deaminase_Zn-bd"/>
</dbReference>
<dbReference type="Pfam" id="PF00383">
    <property type="entry name" value="dCMP_cyt_deam_1"/>
    <property type="match status" value="1"/>
</dbReference>
<comment type="subunit">
    <text evidence="2 8">Homodimer.</text>
</comment>
<organism evidence="10 11">
    <name type="scientific">Emticicia oligotrophica (strain DSM 17448 / CIP 109782 / MTCC 6937 / GPTSA100-15)</name>
    <dbReference type="NCBI Taxonomy" id="929562"/>
    <lineage>
        <taxon>Bacteria</taxon>
        <taxon>Pseudomonadati</taxon>
        <taxon>Bacteroidota</taxon>
        <taxon>Cytophagia</taxon>
        <taxon>Cytophagales</taxon>
        <taxon>Leadbetterellaceae</taxon>
        <taxon>Emticicia</taxon>
    </lineage>
</organism>
<comment type="similarity">
    <text evidence="1">Belongs to the cytidine and deoxycytidylate deaminase family. ADAT2 subfamily.</text>
</comment>
<dbReference type="Proteomes" id="UP000002875">
    <property type="component" value="Chromosome"/>
</dbReference>
<dbReference type="InterPro" id="IPR002125">
    <property type="entry name" value="CMP_dCMP_dom"/>
</dbReference>
<evidence type="ECO:0000256" key="7">
    <source>
        <dbReference type="ARBA" id="ARBA00048045"/>
    </source>
</evidence>
<feature type="active site" description="Proton donor" evidence="8">
    <location>
        <position position="61"/>
    </location>
</feature>
<comment type="catalytic activity">
    <reaction evidence="7 8">
        <text>adenosine(34) in tRNA + H2O + H(+) = inosine(34) in tRNA + NH4(+)</text>
        <dbReference type="Rhea" id="RHEA:43168"/>
        <dbReference type="Rhea" id="RHEA-COMP:10373"/>
        <dbReference type="Rhea" id="RHEA-COMP:10374"/>
        <dbReference type="ChEBI" id="CHEBI:15377"/>
        <dbReference type="ChEBI" id="CHEBI:15378"/>
        <dbReference type="ChEBI" id="CHEBI:28938"/>
        <dbReference type="ChEBI" id="CHEBI:74411"/>
        <dbReference type="ChEBI" id="CHEBI:82852"/>
        <dbReference type="EC" id="3.5.4.33"/>
    </reaction>
</comment>
<evidence type="ECO:0000313" key="11">
    <source>
        <dbReference type="Proteomes" id="UP000002875"/>
    </source>
</evidence>
<comment type="function">
    <text evidence="8">Catalyzes the deamination of adenosine to inosine at the wobble position 34 of tRNA(Arg2).</text>
</comment>
<feature type="binding site" evidence="8">
    <location>
        <position position="92"/>
    </location>
    <ligand>
        <name>Zn(2+)</name>
        <dbReference type="ChEBI" id="CHEBI:29105"/>
        <note>catalytic</note>
    </ligand>
</feature>
<evidence type="ECO:0000313" key="10">
    <source>
        <dbReference type="EMBL" id="AFK02925.1"/>
    </source>
</evidence>
<proteinExistence type="inferred from homology"/>
<evidence type="ECO:0000256" key="2">
    <source>
        <dbReference type="ARBA" id="ARBA00011738"/>
    </source>
</evidence>